<dbReference type="Proteomes" id="UP001165121">
    <property type="component" value="Unassembled WGS sequence"/>
</dbReference>
<evidence type="ECO:0000313" key="2">
    <source>
        <dbReference type="Proteomes" id="UP001165121"/>
    </source>
</evidence>
<comment type="caution">
    <text evidence="1">The sequence shown here is derived from an EMBL/GenBank/DDBJ whole genome shotgun (WGS) entry which is preliminary data.</text>
</comment>
<evidence type="ECO:0000313" key="1">
    <source>
        <dbReference type="EMBL" id="GMF52395.1"/>
    </source>
</evidence>
<sequence length="121" mass="13697">MRASSTTDVHIRALRTVAVDLNVDPFDGKNIKSWKVKMRAKLNPAGLLTVVTEKERYIYDWQDEVKDVWDQRWASAHAMIVAGLNDEIVIRMEPVIETGSPVRLWNELMGVYDGIPQGTAS</sequence>
<dbReference type="AlphaFoldDB" id="A0A9W6Y3S2"/>
<gene>
    <name evidence="1" type="ORF">Pfra01_002143800</name>
</gene>
<proteinExistence type="predicted"/>
<organism evidence="1 2">
    <name type="scientific">Phytophthora fragariaefolia</name>
    <dbReference type="NCBI Taxonomy" id="1490495"/>
    <lineage>
        <taxon>Eukaryota</taxon>
        <taxon>Sar</taxon>
        <taxon>Stramenopiles</taxon>
        <taxon>Oomycota</taxon>
        <taxon>Peronosporomycetes</taxon>
        <taxon>Peronosporales</taxon>
        <taxon>Peronosporaceae</taxon>
        <taxon>Phytophthora</taxon>
    </lineage>
</organism>
<accession>A0A9W6Y3S2</accession>
<dbReference type="EMBL" id="BSXT01003084">
    <property type="protein sequence ID" value="GMF52395.1"/>
    <property type="molecule type" value="Genomic_DNA"/>
</dbReference>
<protein>
    <submittedName>
        <fullName evidence="1">Unnamed protein product</fullName>
    </submittedName>
</protein>
<name>A0A9W6Y3S2_9STRA</name>
<reference evidence="1" key="1">
    <citation type="submission" date="2023-04" db="EMBL/GenBank/DDBJ databases">
        <title>Phytophthora fragariaefolia NBRC 109709.</title>
        <authorList>
            <person name="Ichikawa N."/>
            <person name="Sato H."/>
            <person name="Tonouchi N."/>
        </authorList>
    </citation>
    <scope>NUCLEOTIDE SEQUENCE</scope>
    <source>
        <strain evidence="1">NBRC 109709</strain>
    </source>
</reference>
<keyword evidence="2" id="KW-1185">Reference proteome</keyword>